<sequence>MYLRDDSEVRGKIGVTATNIGGMYTALNVVSEVANVSVNISMQELWHERFPYLGRVGLDQLKNGMVTGMSYSDSDTNEDPCVTYIKGKQVRTPYNKCSMTRAMKSLELIHTDVYGPKPEESFNGA</sequence>
<name>A0ABQ9H5P1_9NEOP</name>
<keyword evidence="2" id="KW-1185">Reference proteome</keyword>
<reference evidence="1 2" key="1">
    <citation type="submission" date="2023-02" db="EMBL/GenBank/DDBJ databases">
        <title>LHISI_Scaffold_Assembly.</title>
        <authorList>
            <person name="Stuart O.P."/>
            <person name="Cleave R."/>
            <person name="Magrath M.J.L."/>
            <person name="Mikheyev A.S."/>
        </authorList>
    </citation>
    <scope>NUCLEOTIDE SEQUENCE [LARGE SCALE GENOMIC DNA]</scope>
    <source>
        <strain evidence="1">Daus_M_001</strain>
        <tissue evidence="1">Leg muscle</tissue>
    </source>
</reference>
<evidence type="ECO:0000313" key="1">
    <source>
        <dbReference type="EMBL" id="KAJ8879531.1"/>
    </source>
</evidence>
<dbReference type="EMBL" id="JARBHB010000007">
    <property type="protein sequence ID" value="KAJ8879531.1"/>
    <property type="molecule type" value="Genomic_DNA"/>
</dbReference>
<protein>
    <submittedName>
        <fullName evidence="1">Uncharacterized protein</fullName>
    </submittedName>
</protein>
<dbReference type="Proteomes" id="UP001159363">
    <property type="component" value="Chromosome 6"/>
</dbReference>
<comment type="caution">
    <text evidence="1">The sequence shown here is derived from an EMBL/GenBank/DDBJ whole genome shotgun (WGS) entry which is preliminary data.</text>
</comment>
<accession>A0ABQ9H5P1</accession>
<evidence type="ECO:0000313" key="2">
    <source>
        <dbReference type="Proteomes" id="UP001159363"/>
    </source>
</evidence>
<proteinExistence type="predicted"/>
<organism evidence="1 2">
    <name type="scientific">Dryococelus australis</name>
    <dbReference type="NCBI Taxonomy" id="614101"/>
    <lineage>
        <taxon>Eukaryota</taxon>
        <taxon>Metazoa</taxon>
        <taxon>Ecdysozoa</taxon>
        <taxon>Arthropoda</taxon>
        <taxon>Hexapoda</taxon>
        <taxon>Insecta</taxon>
        <taxon>Pterygota</taxon>
        <taxon>Neoptera</taxon>
        <taxon>Polyneoptera</taxon>
        <taxon>Phasmatodea</taxon>
        <taxon>Verophasmatodea</taxon>
        <taxon>Anareolatae</taxon>
        <taxon>Phasmatidae</taxon>
        <taxon>Eurycanthinae</taxon>
        <taxon>Dryococelus</taxon>
    </lineage>
</organism>
<gene>
    <name evidence="1" type="ORF">PR048_020139</name>
</gene>